<organism evidence="6 7">
    <name type="scientific">Lodderomyces elongisporus (strain ATCC 11503 / CBS 2605 / JCM 1781 / NBRC 1676 / NRRL YB-4239)</name>
    <name type="common">Yeast</name>
    <name type="synonym">Saccharomyces elongisporus</name>
    <dbReference type="NCBI Taxonomy" id="379508"/>
    <lineage>
        <taxon>Eukaryota</taxon>
        <taxon>Fungi</taxon>
        <taxon>Dikarya</taxon>
        <taxon>Ascomycota</taxon>
        <taxon>Saccharomycotina</taxon>
        <taxon>Pichiomycetes</taxon>
        <taxon>Debaryomycetaceae</taxon>
        <taxon>Candida/Lodderomyces clade</taxon>
        <taxon>Lodderomyces</taxon>
    </lineage>
</organism>
<dbReference type="GO" id="GO:0016592">
    <property type="term" value="C:mediator complex"/>
    <property type="evidence" value="ECO:0007669"/>
    <property type="project" value="InterPro"/>
</dbReference>
<feature type="compositionally biased region" description="Basic and acidic residues" evidence="5">
    <location>
        <begin position="149"/>
        <end position="181"/>
    </location>
</feature>
<dbReference type="VEuPathDB" id="FungiDB:LELG_05478"/>
<dbReference type="HOGENOM" id="CLU_1090174_0_0_1"/>
<dbReference type="OrthoDB" id="5418434at2759"/>
<dbReference type="InParanoid" id="A5E789"/>
<keyword evidence="7" id="KW-1185">Reference proteome</keyword>
<sequence length="255" mass="28249">MTSEVKPQNYIQDRLDALSEIDSRIVSLLESFSTVFESYSKKDKEGFASETKSIYQQLSKVAINLRKEVKHMDDNIGVYDKNKDGVMILPINVDQKNTLLGREKLNLEVVEMAQLLGKDSPFDSGLAPAPLDEQKKDTSTQENSSSVNIKEEFKDNDNSNDNDNEKEQEKDGSSADDRDQSMVDVANAADVAEVSDAAEVNRVNEVPGSTPGSTPGSSRDQIMADVEVVEPQKEDTSRQPDGESSDKDEDFEMVE</sequence>
<comment type="function">
    <text evidence="4">Component of the Mediator complex, a coactivator involved in the regulated transcription of nearly all RNA polymerase II-dependent genes. Mediator functions as a bridge to convey information from gene-specific regulatory proteins to the basal RNA polymerase II transcription machinery. Mediator is recruited to promoters by direct interactions with regulatory proteins and serves as a scaffold for the assembly of a functional pre-initiation complex with RNA polymerase II and the general transcription factors.</text>
</comment>
<dbReference type="STRING" id="379508.A5E789"/>
<evidence type="ECO:0000256" key="1">
    <source>
        <dbReference type="ARBA" id="ARBA00004123"/>
    </source>
</evidence>
<comment type="subunit">
    <text evidence="4">Component of the Mediator complex.</text>
</comment>
<proteinExistence type="inferred from homology"/>
<evidence type="ECO:0000256" key="2">
    <source>
        <dbReference type="ARBA" id="ARBA00008186"/>
    </source>
</evidence>
<accession>A5E789</accession>
<dbReference type="GO" id="GO:0006357">
    <property type="term" value="P:regulation of transcription by RNA polymerase II"/>
    <property type="evidence" value="ECO:0007669"/>
    <property type="project" value="InterPro"/>
</dbReference>
<dbReference type="Proteomes" id="UP000001996">
    <property type="component" value="Unassembled WGS sequence"/>
</dbReference>
<dbReference type="eggNOG" id="ENOG502S3YW">
    <property type="taxonomic scope" value="Eukaryota"/>
</dbReference>
<evidence type="ECO:0000256" key="5">
    <source>
        <dbReference type="SAM" id="MobiDB-lite"/>
    </source>
</evidence>
<dbReference type="AlphaFoldDB" id="A5E789"/>
<dbReference type="Pfam" id="PF10280">
    <property type="entry name" value="Med11"/>
    <property type="match status" value="1"/>
</dbReference>
<comment type="subcellular location">
    <subcellularLocation>
        <location evidence="1 4">Nucleus</location>
    </subcellularLocation>
</comment>
<feature type="region of interest" description="Disordered" evidence="5">
    <location>
        <begin position="118"/>
        <end position="255"/>
    </location>
</feature>
<dbReference type="GO" id="GO:0003712">
    <property type="term" value="F:transcription coregulator activity"/>
    <property type="evidence" value="ECO:0007669"/>
    <property type="project" value="InterPro"/>
</dbReference>
<evidence type="ECO:0000313" key="7">
    <source>
        <dbReference type="Proteomes" id="UP000001996"/>
    </source>
</evidence>
<feature type="compositionally biased region" description="Basic and acidic residues" evidence="5">
    <location>
        <begin position="230"/>
        <end position="245"/>
    </location>
</feature>
<dbReference type="InterPro" id="IPR019404">
    <property type="entry name" value="Mediator_Med11"/>
</dbReference>
<name>A5E789_LODEL</name>
<dbReference type="Gene3D" id="1.10.287.3490">
    <property type="match status" value="1"/>
</dbReference>
<protein>
    <recommendedName>
        <fullName evidence="4">Mediator of RNA polymerase II transcription subunit 11</fullName>
    </recommendedName>
    <alternativeName>
        <fullName evidence="4">Mediator complex subunit 11</fullName>
    </alternativeName>
</protein>
<dbReference type="KEGG" id="lel:PVL30_005019"/>
<keyword evidence="4" id="KW-0804">Transcription</keyword>
<comment type="similarity">
    <text evidence="2 4">Belongs to the Mediator complex subunit 11 family.</text>
</comment>
<keyword evidence="3 4" id="KW-0539">Nucleus</keyword>
<keyword evidence="4" id="KW-0805">Transcription regulation</keyword>
<evidence type="ECO:0000256" key="4">
    <source>
        <dbReference type="RuleBase" id="RU364147"/>
    </source>
</evidence>
<feature type="compositionally biased region" description="Low complexity" evidence="5">
    <location>
        <begin position="183"/>
        <end position="218"/>
    </location>
</feature>
<keyword evidence="4" id="KW-0010">Activator</keyword>
<reference evidence="6 7" key="1">
    <citation type="journal article" date="2009" name="Nature">
        <title>Evolution of pathogenicity and sexual reproduction in eight Candida genomes.</title>
        <authorList>
            <person name="Butler G."/>
            <person name="Rasmussen M.D."/>
            <person name="Lin M.F."/>
            <person name="Santos M.A."/>
            <person name="Sakthikumar S."/>
            <person name="Munro C.A."/>
            <person name="Rheinbay E."/>
            <person name="Grabherr M."/>
            <person name="Forche A."/>
            <person name="Reedy J.L."/>
            <person name="Agrafioti I."/>
            <person name="Arnaud M.B."/>
            <person name="Bates S."/>
            <person name="Brown A.J."/>
            <person name="Brunke S."/>
            <person name="Costanzo M.C."/>
            <person name="Fitzpatrick D.A."/>
            <person name="de Groot P.W."/>
            <person name="Harris D."/>
            <person name="Hoyer L.L."/>
            <person name="Hube B."/>
            <person name="Klis F.M."/>
            <person name="Kodira C."/>
            <person name="Lennard N."/>
            <person name="Logue M.E."/>
            <person name="Martin R."/>
            <person name="Neiman A.M."/>
            <person name="Nikolaou E."/>
            <person name="Quail M.A."/>
            <person name="Quinn J."/>
            <person name="Santos M.C."/>
            <person name="Schmitzberger F.F."/>
            <person name="Sherlock G."/>
            <person name="Shah P."/>
            <person name="Silverstein K.A."/>
            <person name="Skrzypek M.S."/>
            <person name="Soll D."/>
            <person name="Staggs R."/>
            <person name="Stansfield I."/>
            <person name="Stumpf M.P."/>
            <person name="Sudbery P.E."/>
            <person name="Srikantha T."/>
            <person name="Zeng Q."/>
            <person name="Berman J."/>
            <person name="Berriman M."/>
            <person name="Heitman J."/>
            <person name="Gow N.A."/>
            <person name="Lorenz M.C."/>
            <person name="Birren B.W."/>
            <person name="Kellis M."/>
            <person name="Cuomo C.A."/>
        </authorList>
    </citation>
    <scope>NUCLEOTIDE SEQUENCE [LARGE SCALE GENOMIC DNA]</scope>
    <source>
        <strain evidence="7">ATCC 11503 / BCRC 21390 / CBS 2605 / JCM 1781 / NBRC 1676 / NRRL YB-4239</strain>
    </source>
</reference>
<evidence type="ECO:0000256" key="3">
    <source>
        <dbReference type="ARBA" id="ARBA00023242"/>
    </source>
</evidence>
<dbReference type="EMBL" id="CH981533">
    <property type="protein sequence ID" value="EDK47297.1"/>
    <property type="molecule type" value="Genomic_DNA"/>
</dbReference>
<dbReference type="GeneID" id="5230422"/>
<feature type="compositionally biased region" description="Acidic residues" evidence="5">
    <location>
        <begin position="246"/>
        <end position="255"/>
    </location>
</feature>
<evidence type="ECO:0000313" key="6">
    <source>
        <dbReference type="EMBL" id="EDK47297.1"/>
    </source>
</evidence>
<gene>
    <name evidence="4" type="primary">MED11</name>
    <name evidence="6" type="ORF">LELG_05478</name>
</gene>